<keyword evidence="4" id="KW-1185">Reference proteome</keyword>
<dbReference type="STRING" id="886293.Sinac_2973"/>
<dbReference type="InterPro" id="IPR038765">
    <property type="entry name" value="Papain-like_cys_pep_sf"/>
</dbReference>
<keyword evidence="3" id="KW-0378">Hydrolase</keyword>
<evidence type="ECO:0000313" key="4">
    <source>
        <dbReference type="Proteomes" id="UP000010798"/>
    </source>
</evidence>
<dbReference type="OrthoDB" id="9804872at2"/>
<dbReference type="RefSeq" id="WP_015246406.1">
    <property type="nucleotide sequence ID" value="NC_019892.1"/>
</dbReference>
<accession>L0DDC4</accession>
<dbReference type="SMART" id="SM00460">
    <property type="entry name" value="TGc"/>
    <property type="match status" value="1"/>
</dbReference>
<dbReference type="KEGG" id="saci:Sinac_2973"/>
<evidence type="ECO:0000313" key="3">
    <source>
        <dbReference type="EMBL" id="AGA27257.1"/>
    </source>
</evidence>
<gene>
    <name evidence="3" type="ordered locus">Sinac_2973</name>
</gene>
<feature type="chain" id="PRO_5003940723" evidence="1">
    <location>
        <begin position="23"/>
        <end position="497"/>
    </location>
</feature>
<keyword evidence="3" id="KW-0645">Protease</keyword>
<protein>
    <submittedName>
        <fullName evidence="3">Transglutaminase-like enzyme, predicted cysteine protease</fullName>
    </submittedName>
</protein>
<proteinExistence type="predicted"/>
<dbReference type="AlphaFoldDB" id="L0DDC4"/>
<evidence type="ECO:0000256" key="1">
    <source>
        <dbReference type="SAM" id="SignalP"/>
    </source>
</evidence>
<organism evidence="3 4">
    <name type="scientific">Singulisphaera acidiphila (strain ATCC BAA-1392 / DSM 18658 / VKM B-2454 / MOB10)</name>
    <dbReference type="NCBI Taxonomy" id="886293"/>
    <lineage>
        <taxon>Bacteria</taxon>
        <taxon>Pseudomonadati</taxon>
        <taxon>Planctomycetota</taxon>
        <taxon>Planctomycetia</taxon>
        <taxon>Isosphaerales</taxon>
        <taxon>Isosphaeraceae</taxon>
        <taxon>Singulisphaera</taxon>
    </lineage>
</organism>
<dbReference type="Gene3D" id="3.10.620.30">
    <property type="match status" value="1"/>
</dbReference>
<dbReference type="HOGENOM" id="CLU_538331_0_0_0"/>
<dbReference type="eggNOG" id="COG1305">
    <property type="taxonomic scope" value="Bacteria"/>
</dbReference>
<feature type="domain" description="Transglutaminase-like" evidence="2">
    <location>
        <begin position="391"/>
        <end position="453"/>
    </location>
</feature>
<dbReference type="SUPFAM" id="SSF54001">
    <property type="entry name" value="Cysteine proteinases"/>
    <property type="match status" value="1"/>
</dbReference>
<dbReference type="PANTHER" id="PTHR33490">
    <property type="entry name" value="BLR5614 PROTEIN-RELATED"/>
    <property type="match status" value="1"/>
</dbReference>
<dbReference type="Proteomes" id="UP000010798">
    <property type="component" value="Chromosome"/>
</dbReference>
<name>L0DDC4_SINAD</name>
<evidence type="ECO:0000259" key="2">
    <source>
        <dbReference type="SMART" id="SM00460"/>
    </source>
</evidence>
<keyword evidence="1" id="KW-0732">Signal</keyword>
<sequence length="497" mass="54343">MRRTRRGLGFGLLVLSLGAVLATDTASAETHESWDAVFISGAKVGFIHTYVEPVKDKGKSLLRVRQDMEFTFKRLDDRVTIKTMYGTIETPEGSVLKLETRTLASGQQMTATGSVVDDKMTLSLDGGGQRQQVTIPWGPEVRGPYAAEQSLSRSPMKPGDSRDLRMYVPDLNKICEIKLVAKAIEEVKLGDGKRPLLRIDELVSLGTKPMPEYNTSLWVDSGGQVLKSRSEILGGLDIYRTTREGASLKGDQAPLNLTISSIVKVPHKITKPETRRDVTYRVGLTDEDPATILPTDRRQTVRPGTTKNSSLLDVKTARSTDGTAGPETVDPQFLRANSLVTSEDHVVKKHAALATLGAVDPWDKAAKITKWVAQNLKDKNFETAFAPASEVARTLAGDCTEHGVLVAAMCRAVGVPSRVVVGLVYSDSLGGFGFHMWNEVYVNRRWVAVDAAFDQTEVDAVHIKLADTSLDGVSPYEAFLPVVRVLGKMTIEPLELR</sequence>
<dbReference type="GO" id="GO:0006508">
    <property type="term" value="P:proteolysis"/>
    <property type="evidence" value="ECO:0007669"/>
    <property type="project" value="UniProtKB-KW"/>
</dbReference>
<feature type="signal peptide" evidence="1">
    <location>
        <begin position="1"/>
        <end position="22"/>
    </location>
</feature>
<reference evidence="3 4" key="1">
    <citation type="submission" date="2012-02" db="EMBL/GenBank/DDBJ databases">
        <title>Complete sequence of chromosome of Singulisphaera acidiphila DSM 18658.</title>
        <authorList>
            <consortium name="US DOE Joint Genome Institute (JGI-PGF)"/>
            <person name="Lucas S."/>
            <person name="Copeland A."/>
            <person name="Lapidus A."/>
            <person name="Glavina del Rio T."/>
            <person name="Dalin E."/>
            <person name="Tice H."/>
            <person name="Bruce D."/>
            <person name="Goodwin L."/>
            <person name="Pitluck S."/>
            <person name="Peters L."/>
            <person name="Ovchinnikova G."/>
            <person name="Chertkov O."/>
            <person name="Kyrpides N."/>
            <person name="Mavromatis K."/>
            <person name="Ivanova N."/>
            <person name="Brettin T."/>
            <person name="Detter J.C."/>
            <person name="Han C."/>
            <person name="Larimer F."/>
            <person name="Land M."/>
            <person name="Hauser L."/>
            <person name="Markowitz V."/>
            <person name="Cheng J.-F."/>
            <person name="Hugenholtz P."/>
            <person name="Woyke T."/>
            <person name="Wu D."/>
            <person name="Tindall B."/>
            <person name="Pomrenke H."/>
            <person name="Brambilla E."/>
            <person name="Klenk H.-P."/>
            <person name="Eisen J.A."/>
        </authorList>
    </citation>
    <scope>NUCLEOTIDE SEQUENCE [LARGE SCALE GENOMIC DNA]</scope>
    <source>
        <strain evidence="4">ATCC BAA-1392 / DSM 18658 / VKM B-2454 / MOB10</strain>
    </source>
</reference>
<dbReference type="EMBL" id="CP003364">
    <property type="protein sequence ID" value="AGA27257.1"/>
    <property type="molecule type" value="Genomic_DNA"/>
</dbReference>
<dbReference type="PANTHER" id="PTHR33490:SF3">
    <property type="entry name" value="CONSERVED INTEGRAL MEMBRANE PROTEIN"/>
    <property type="match status" value="1"/>
</dbReference>
<dbReference type="GO" id="GO:0008233">
    <property type="term" value="F:peptidase activity"/>
    <property type="evidence" value="ECO:0007669"/>
    <property type="project" value="UniProtKB-KW"/>
</dbReference>
<dbReference type="InterPro" id="IPR002931">
    <property type="entry name" value="Transglutaminase-like"/>
</dbReference>
<dbReference type="Pfam" id="PF01841">
    <property type="entry name" value="Transglut_core"/>
    <property type="match status" value="1"/>
</dbReference>